<protein>
    <submittedName>
        <fullName evidence="2">Uncharacterized protein</fullName>
    </submittedName>
</protein>
<comment type="caution">
    <text evidence="2">The sequence shown here is derived from an EMBL/GenBank/DDBJ whole genome shotgun (WGS) entry which is preliminary data.</text>
</comment>
<dbReference type="AlphaFoldDB" id="A0AAN8R131"/>
<organism evidence="2 3">
    <name type="scientific">Coregonus suidteri</name>
    <dbReference type="NCBI Taxonomy" id="861788"/>
    <lineage>
        <taxon>Eukaryota</taxon>
        <taxon>Metazoa</taxon>
        <taxon>Chordata</taxon>
        <taxon>Craniata</taxon>
        <taxon>Vertebrata</taxon>
        <taxon>Euteleostomi</taxon>
        <taxon>Actinopterygii</taxon>
        <taxon>Neopterygii</taxon>
        <taxon>Teleostei</taxon>
        <taxon>Protacanthopterygii</taxon>
        <taxon>Salmoniformes</taxon>
        <taxon>Salmonidae</taxon>
        <taxon>Coregoninae</taxon>
        <taxon>Coregonus</taxon>
    </lineage>
</organism>
<name>A0AAN8R131_9TELE</name>
<dbReference type="Proteomes" id="UP001356427">
    <property type="component" value="Unassembled WGS sequence"/>
</dbReference>
<sequence>MKGSAQVHTSGERRDYRDASLVSIPERHHRHPVYPEFTVQILLEQCYSIYSRGAHFCPSPALTHHFPPFLSTPNTNTHTTIYRHTQTMTTSSLSRPACSHPHP</sequence>
<keyword evidence="3" id="KW-1185">Reference proteome</keyword>
<evidence type="ECO:0000313" key="2">
    <source>
        <dbReference type="EMBL" id="KAK6318768.1"/>
    </source>
</evidence>
<evidence type="ECO:0000256" key="1">
    <source>
        <dbReference type="SAM" id="MobiDB-lite"/>
    </source>
</evidence>
<dbReference type="EMBL" id="JAGTTL010000008">
    <property type="protein sequence ID" value="KAK6318768.1"/>
    <property type="molecule type" value="Genomic_DNA"/>
</dbReference>
<evidence type="ECO:0000313" key="3">
    <source>
        <dbReference type="Proteomes" id="UP001356427"/>
    </source>
</evidence>
<feature type="region of interest" description="Disordered" evidence="1">
    <location>
        <begin position="1"/>
        <end position="20"/>
    </location>
</feature>
<accession>A0AAN8R131</accession>
<reference evidence="2 3" key="1">
    <citation type="submission" date="2021-04" db="EMBL/GenBank/DDBJ databases">
        <authorList>
            <person name="De Guttry C."/>
            <person name="Zahm M."/>
            <person name="Klopp C."/>
            <person name="Cabau C."/>
            <person name="Louis A."/>
            <person name="Berthelot C."/>
            <person name="Parey E."/>
            <person name="Roest Crollius H."/>
            <person name="Montfort J."/>
            <person name="Robinson-Rechavi M."/>
            <person name="Bucao C."/>
            <person name="Bouchez O."/>
            <person name="Gislard M."/>
            <person name="Lluch J."/>
            <person name="Milhes M."/>
            <person name="Lampietro C."/>
            <person name="Lopez Roques C."/>
            <person name="Donnadieu C."/>
            <person name="Braasch I."/>
            <person name="Desvignes T."/>
            <person name="Postlethwait J."/>
            <person name="Bobe J."/>
            <person name="Wedekind C."/>
            <person name="Guiguen Y."/>
        </authorList>
    </citation>
    <scope>NUCLEOTIDE SEQUENCE [LARGE SCALE GENOMIC DNA]</scope>
    <source>
        <strain evidence="2">Cs_M1</strain>
        <tissue evidence="2">Blood</tissue>
    </source>
</reference>
<proteinExistence type="predicted"/>
<gene>
    <name evidence="2" type="ORF">J4Q44_G00099790</name>
</gene>